<feature type="compositionally biased region" description="Basic and acidic residues" evidence="1">
    <location>
        <begin position="50"/>
        <end position="59"/>
    </location>
</feature>
<accession>A0ABQ5J4V4</accession>
<evidence type="ECO:0000313" key="2">
    <source>
        <dbReference type="EMBL" id="GJU06542.1"/>
    </source>
</evidence>
<evidence type="ECO:0000313" key="3">
    <source>
        <dbReference type="Proteomes" id="UP001151760"/>
    </source>
</evidence>
<proteinExistence type="predicted"/>
<evidence type="ECO:0000256" key="1">
    <source>
        <dbReference type="SAM" id="MobiDB-lite"/>
    </source>
</evidence>
<reference evidence="2" key="1">
    <citation type="journal article" date="2022" name="Int. J. Mol. Sci.">
        <title>Draft Genome of Tanacetum Coccineum: Genomic Comparison of Closely Related Tanacetum-Family Plants.</title>
        <authorList>
            <person name="Yamashiro T."/>
            <person name="Shiraishi A."/>
            <person name="Nakayama K."/>
            <person name="Satake H."/>
        </authorList>
    </citation>
    <scope>NUCLEOTIDE SEQUENCE</scope>
</reference>
<reference evidence="2" key="2">
    <citation type="submission" date="2022-01" db="EMBL/GenBank/DDBJ databases">
        <authorList>
            <person name="Yamashiro T."/>
            <person name="Shiraishi A."/>
            <person name="Satake H."/>
            <person name="Nakayama K."/>
        </authorList>
    </citation>
    <scope>NUCLEOTIDE SEQUENCE</scope>
</reference>
<organism evidence="2 3">
    <name type="scientific">Tanacetum coccineum</name>
    <dbReference type="NCBI Taxonomy" id="301880"/>
    <lineage>
        <taxon>Eukaryota</taxon>
        <taxon>Viridiplantae</taxon>
        <taxon>Streptophyta</taxon>
        <taxon>Embryophyta</taxon>
        <taxon>Tracheophyta</taxon>
        <taxon>Spermatophyta</taxon>
        <taxon>Magnoliopsida</taxon>
        <taxon>eudicotyledons</taxon>
        <taxon>Gunneridae</taxon>
        <taxon>Pentapetalae</taxon>
        <taxon>asterids</taxon>
        <taxon>campanulids</taxon>
        <taxon>Asterales</taxon>
        <taxon>Asteraceae</taxon>
        <taxon>Asteroideae</taxon>
        <taxon>Anthemideae</taxon>
        <taxon>Anthemidinae</taxon>
        <taxon>Tanacetum</taxon>
    </lineage>
</organism>
<comment type="caution">
    <text evidence="2">The sequence shown here is derived from an EMBL/GenBank/DDBJ whole genome shotgun (WGS) entry which is preliminary data.</text>
</comment>
<name>A0ABQ5J4V4_9ASTR</name>
<feature type="region of interest" description="Disordered" evidence="1">
    <location>
        <begin position="50"/>
        <end position="89"/>
    </location>
</feature>
<protein>
    <submittedName>
        <fullName evidence="2">Uncharacterized protein</fullName>
    </submittedName>
</protein>
<keyword evidence="3" id="KW-1185">Reference proteome</keyword>
<sequence length="133" mass="15384">MSLISFYLIVEEPAEEHDIDDEYLTEGGLTENELHQLALDEEALRKVLEEEEHAEKEQIIKSSSMTEEGGDSNDIRSTYDEIDEEDEKQKNRKITIGFSYATDLREEKWKVEMPGSKIVSSLLEERRDEEVTG</sequence>
<gene>
    <name evidence="2" type="ORF">Tco_1122972</name>
</gene>
<dbReference type="EMBL" id="BQNB010021450">
    <property type="protein sequence ID" value="GJU06542.1"/>
    <property type="molecule type" value="Genomic_DNA"/>
</dbReference>
<dbReference type="Proteomes" id="UP001151760">
    <property type="component" value="Unassembled WGS sequence"/>
</dbReference>